<dbReference type="Pfam" id="PF01614">
    <property type="entry name" value="IclR_C"/>
    <property type="match status" value="1"/>
</dbReference>
<dbReference type="EMBL" id="CADILH010000001">
    <property type="protein sequence ID" value="CAB3929652.1"/>
    <property type="molecule type" value="Genomic_DNA"/>
</dbReference>
<evidence type="ECO:0000256" key="1">
    <source>
        <dbReference type="ARBA" id="ARBA00023015"/>
    </source>
</evidence>
<dbReference type="PANTHER" id="PTHR30136:SF24">
    <property type="entry name" value="HTH-TYPE TRANSCRIPTIONAL REPRESSOR ALLR"/>
    <property type="match status" value="1"/>
</dbReference>
<dbReference type="Pfam" id="PF09339">
    <property type="entry name" value="HTH_IclR"/>
    <property type="match status" value="1"/>
</dbReference>
<gene>
    <name evidence="6" type="primary">xynR_2</name>
    <name evidence="6" type="ORF">LMG6000_00705</name>
</gene>
<dbReference type="InterPro" id="IPR005471">
    <property type="entry name" value="Tscrpt_reg_IclR_N"/>
</dbReference>
<keyword evidence="3" id="KW-0804">Transcription</keyword>
<reference evidence="6 7" key="1">
    <citation type="submission" date="2020-04" db="EMBL/GenBank/DDBJ databases">
        <authorList>
            <person name="De Canck E."/>
        </authorList>
    </citation>
    <scope>NUCLEOTIDE SEQUENCE [LARGE SCALE GENOMIC DNA]</scope>
    <source>
        <strain evidence="6 7">LMG 6000</strain>
    </source>
</reference>
<dbReference type="Gene3D" id="1.10.10.10">
    <property type="entry name" value="Winged helix-like DNA-binding domain superfamily/Winged helix DNA-binding domain"/>
    <property type="match status" value="1"/>
</dbReference>
<keyword evidence="1" id="KW-0805">Transcription regulation</keyword>
<dbReference type="InterPro" id="IPR029016">
    <property type="entry name" value="GAF-like_dom_sf"/>
</dbReference>
<dbReference type="InterPro" id="IPR036390">
    <property type="entry name" value="WH_DNA-bd_sf"/>
</dbReference>
<dbReference type="GO" id="GO:0003677">
    <property type="term" value="F:DNA binding"/>
    <property type="evidence" value="ECO:0007669"/>
    <property type="project" value="UniProtKB-KW"/>
</dbReference>
<accession>A0A6S7EWA7</accession>
<evidence type="ECO:0000256" key="2">
    <source>
        <dbReference type="ARBA" id="ARBA00023125"/>
    </source>
</evidence>
<dbReference type="PROSITE" id="PS51077">
    <property type="entry name" value="HTH_ICLR"/>
    <property type="match status" value="1"/>
</dbReference>
<dbReference type="SUPFAM" id="SSF55781">
    <property type="entry name" value="GAF domain-like"/>
    <property type="match status" value="1"/>
</dbReference>
<dbReference type="PANTHER" id="PTHR30136">
    <property type="entry name" value="HELIX-TURN-HELIX TRANSCRIPTIONAL REGULATOR, ICLR FAMILY"/>
    <property type="match status" value="1"/>
</dbReference>
<dbReference type="Gene3D" id="3.30.450.40">
    <property type="match status" value="1"/>
</dbReference>
<dbReference type="GO" id="GO:0003700">
    <property type="term" value="F:DNA-binding transcription factor activity"/>
    <property type="evidence" value="ECO:0007669"/>
    <property type="project" value="TreeGrafter"/>
</dbReference>
<evidence type="ECO:0000313" key="6">
    <source>
        <dbReference type="EMBL" id="CAB3929652.1"/>
    </source>
</evidence>
<dbReference type="PROSITE" id="PS51078">
    <property type="entry name" value="ICLR_ED"/>
    <property type="match status" value="1"/>
</dbReference>
<evidence type="ECO:0000256" key="3">
    <source>
        <dbReference type="ARBA" id="ARBA00023163"/>
    </source>
</evidence>
<organism evidence="6 7">
    <name type="scientific">Achromobacter insolitus</name>
    <dbReference type="NCBI Taxonomy" id="217204"/>
    <lineage>
        <taxon>Bacteria</taxon>
        <taxon>Pseudomonadati</taxon>
        <taxon>Pseudomonadota</taxon>
        <taxon>Betaproteobacteria</taxon>
        <taxon>Burkholderiales</taxon>
        <taxon>Alcaligenaceae</taxon>
        <taxon>Achromobacter</taxon>
    </lineage>
</organism>
<proteinExistence type="predicted"/>
<protein>
    <submittedName>
        <fullName evidence="6">HTH-type transcriptional regulator XynR</fullName>
    </submittedName>
</protein>
<dbReference type="Proteomes" id="UP000494183">
    <property type="component" value="Unassembled WGS sequence"/>
</dbReference>
<dbReference type="InterPro" id="IPR014757">
    <property type="entry name" value="Tscrpt_reg_IclR_C"/>
</dbReference>
<evidence type="ECO:0000313" key="7">
    <source>
        <dbReference type="Proteomes" id="UP000494183"/>
    </source>
</evidence>
<evidence type="ECO:0000259" key="5">
    <source>
        <dbReference type="PROSITE" id="PS51078"/>
    </source>
</evidence>
<name>A0A6S7EWA7_9BURK</name>
<dbReference type="GO" id="GO:0045892">
    <property type="term" value="P:negative regulation of DNA-templated transcription"/>
    <property type="evidence" value="ECO:0007669"/>
    <property type="project" value="TreeGrafter"/>
</dbReference>
<sequence>MAGPRRSLRPRLPLPPFKAKFFAMSELPPVANPPAAQVAGTAAFSKFMHVLQVVADTPESMTVAELSKCSGYPRPTVYRTVAALVAERLLAEHPVTGKLSLGPRLIQLASRSWGRSEMRLAAVENLKQLRDLTGETVHLAVPNGQHMVYIEKLESPSVVQMNSRIGTNVSMYSTAVGKAYLAMLDEPALQAALDMLPLPFACHTPNTVKNTEALREQLAAVRQRGWAVDDEENEAGIYCFGAPIFGQNGIPVAAISVSTLRFRQKPDPESAYVAPLLEACHAISQRIAGTPMLASNDLL</sequence>
<keyword evidence="2" id="KW-0238">DNA-binding</keyword>
<dbReference type="AlphaFoldDB" id="A0A6S7EWA7"/>
<dbReference type="InterPro" id="IPR036388">
    <property type="entry name" value="WH-like_DNA-bd_sf"/>
</dbReference>
<dbReference type="SMART" id="SM00346">
    <property type="entry name" value="HTH_ICLR"/>
    <property type="match status" value="1"/>
</dbReference>
<dbReference type="InterPro" id="IPR050707">
    <property type="entry name" value="HTH_MetabolicPath_Reg"/>
</dbReference>
<feature type="domain" description="HTH iclR-type" evidence="4">
    <location>
        <begin position="41"/>
        <end position="103"/>
    </location>
</feature>
<evidence type="ECO:0000259" key="4">
    <source>
        <dbReference type="PROSITE" id="PS51077"/>
    </source>
</evidence>
<keyword evidence="7" id="KW-1185">Reference proteome</keyword>
<dbReference type="SUPFAM" id="SSF46785">
    <property type="entry name" value="Winged helix' DNA-binding domain"/>
    <property type="match status" value="1"/>
</dbReference>
<feature type="domain" description="IclR-ED" evidence="5">
    <location>
        <begin position="104"/>
        <end position="289"/>
    </location>
</feature>